<proteinExistence type="predicted"/>
<organism evidence="1 2">
    <name type="scientific">Kocuria subflava</name>
    <dbReference type="NCBI Taxonomy" id="1736139"/>
    <lineage>
        <taxon>Bacteria</taxon>
        <taxon>Bacillati</taxon>
        <taxon>Actinomycetota</taxon>
        <taxon>Actinomycetes</taxon>
        <taxon>Micrococcales</taxon>
        <taxon>Micrococcaceae</taxon>
        <taxon>Kocuria</taxon>
    </lineage>
</organism>
<protein>
    <recommendedName>
        <fullName evidence="3">AbiEi antitoxin C-terminal domain-containing protein</fullName>
    </recommendedName>
</protein>
<accession>A0A846TWM3</accession>
<dbReference type="AlphaFoldDB" id="A0A846TWM3"/>
<reference evidence="1 2" key="1">
    <citation type="submission" date="2020-02" db="EMBL/GenBank/DDBJ databases">
        <authorList>
            <person name="Sun Q."/>
        </authorList>
    </citation>
    <scope>NUCLEOTIDE SEQUENCE [LARGE SCALE GENOMIC DNA]</scope>
    <source>
        <strain evidence="1 2">YIM 13062</strain>
    </source>
</reference>
<comment type="caution">
    <text evidence="1">The sequence shown here is derived from an EMBL/GenBank/DDBJ whole genome shotgun (WGS) entry which is preliminary data.</text>
</comment>
<gene>
    <name evidence="1" type="ORF">GTW58_01770</name>
</gene>
<keyword evidence="2" id="KW-1185">Reference proteome</keyword>
<evidence type="ECO:0008006" key="3">
    <source>
        <dbReference type="Google" id="ProtNLM"/>
    </source>
</evidence>
<evidence type="ECO:0000313" key="1">
    <source>
        <dbReference type="EMBL" id="NKE08695.1"/>
    </source>
</evidence>
<dbReference type="RefSeq" id="WP_119932442.1">
    <property type="nucleotide sequence ID" value="NZ_JAAVUN010000002.1"/>
</dbReference>
<evidence type="ECO:0000313" key="2">
    <source>
        <dbReference type="Proteomes" id="UP000521379"/>
    </source>
</evidence>
<name>A0A846TWM3_9MICC</name>
<sequence>MTVESRWPVGLSLVDSTPAVLRGAPSVQQPTLWMAHGAGTVPPGWETTTAVVNGAELSALVTDSALVPVLGPVHVAVGTAQTRQVKAAAVAVCVPRRVRESAILHRGSAAWFHACATPPSVLEFVTHRENRCSTRPAPPSAAVRWTVRQLLYEPQDVDHFHGCCVTTPLRTAADLACWEDPAGLAALRLLLTAPHLGVDGAQVVGLLRARSRLPHRTRGVITVRKVCRQLGLPVPA</sequence>
<dbReference type="Proteomes" id="UP000521379">
    <property type="component" value="Unassembled WGS sequence"/>
</dbReference>
<dbReference type="EMBL" id="JAAVUN010000002">
    <property type="protein sequence ID" value="NKE08695.1"/>
    <property type="molecule type" value="Genomic_DNA"/>
</dbReference>